<reference evidence="3" key="1">
    <citation type="submission" date="2021-03" db="EMBL/GenBank/DDBJ databases">
        <title>Acanthopleuribacteraceae sp. M133.</title>
        <authorList>
            <person name="Wang G."/>
        </authorList>
    </citation>
    <scope>NUCLEOTIDE SEQUENCE</scope>
    <source>
        <strain evidence="3">M133</strain>
    </source>
</reference>
<evidence type="ECO:0000256" key="1">
    <source>
        <dbReference type="SAM" id="MobiDB-lite"/>
    </source>
</evidence>
<feature type="signal peptide" evidence="2">
    <location>
        <begin position="1"/>
        <end position="37"/>
    </location>
</feature>
<dbReference type="PANTHER" id="PTHR32305">
    <property type="match status" value="1"/>
</dbReference>
<dbReference type="KEGG" id="scor:J3U87_29245"/>
<keyword evidence="2" id="KW-0732">Signal</keyword>
<evidence type="ECO:0008006" key="5">
    <source>
        <dbReference type="Google" id="ProtNLM"/>
    </source>
</evidence>
<evidence type="ECO:0000256" key="2">
    <source>
        <dbReference type="SAM" id="SignalP"/>
    </source>
</evidence>
<feature type="region of interest" description="Disordered" evidence="1">
    <location>
        <begin position="1665"/>
        <end position="1697"/>
    </location>
</feature>
<accession>A0A8A4TI11</accession>
<dbReference type="InterPro" id="IPR050708">
    <property type="entry name" value="T6SS_VgrG/RHS"/>
</dbReference>
<evidence type="ECO:0000313" key="3">
    <source>
        <dbReference type="EMBL" id="QTD49689.1"/>
    </source>
</evidence>
<name>A0A8A4TI11_SULCO</name>
<dbReference type="NCBIfam" id="TIGR03696">
    <property type="entry name" value="Rhs_assc_core"/>
    <property type="match status" value="1"/>
</dbReference>
<dbReference type="PANTHER" id="PTHR32305:SF15">
    <property type="entry name" value="PROTEIN RHSA-RELATED"/>
    <property type="match status" value="1"/>
</dbReference>
<dbReference type="InterPro" id="IPR022385">
    <property type="entry name" value="Rhs_assc_core"/>
</dbReference>
<organism evidence="3 4">
    <name type="scientific">Sulfidibacter corallicola</name>
    <dbReference type="NCBI Taxonomy" id="2818388"/>
    <lineage>
        <taxon>Bacteria</taxon>
        <taxon>Pseudomonadati</taxon>
        <taxon>Acidobacteriota</taxon>
        <taxon>Holophagae</taxon>
        <taxon>Acanthopleuribacterales</taxon>
        <taxon>Acanthopleuribacteraceae</taxon>
        <taxon>Sulfidibacter</taxon>
    </lineage>
</organism>
<sequence>MSFYSSFRGQCSRRAYRLTLAYVIAGLFFLTNTPVFASDADADDSNCRNPALTEPQNGVASLSSDSDRLGLSTSAPFTSVNEFTGKLNIALDPIGVPGMFLQPIYKSPQEKYCDDESGFRLCPMNEAPTGQGLGFGWSFNFGYILARNAVFGNGTGPASADWERVRFVDTAGNVTVFGRDNLFQADPENGGPEDVCDFDGCMPLHADIHFVDDQLRRITRARTLDGTSLEGFSQNSYYLLDPNGQRTEFHAVQRVTQWNNATAVKFFPVEIRLPNQRTISISYVGGRDPDGTLPDSALVDRVTDSFGRALQFHYEGDRLIRVTLESAQGAKLLKSFAYRSIHLGNQTFTVLHKVTTPEGYETTFTTEHIGERFPYITAMALPTGGTVQYDYASQAFQHLEVDTSDCRAPRDDGCEVYHTVSRPYVRLSEMIFAGGRYTFDYRQWTANEERTNPQQEGRIDVTVTEHNGDQTYRRVTSYVNTPIFETYFQTWDQAHVVGRPRERTVTFGDSSYREAWTYTPPLTIGDHAGGDLIQVHALRQHSQLEDGVWIDTNYHYSWFDENGLNGPNFDQHFLQPTAVTRKARNGSHLLRREFDYTHRVVREIGEHDHVFDAPYVLGLVTEERETFQRSAVTETIGRTTYRYQDAAFPFVTEVRRWRHATESERDTFTYYQTGANRGLPFQETRGESGAPTRFHDYVFGVPTRIDHPEGVDTTRTLNPDGSVATETVDGVTTTYHYDDDGRVELVQRPDTADLVTEYARPGATAPYITSYYRLQAPEHERSGTAFPMVTRTKSGYTIPVLFRQFDVWGRETRESIATLDRITFERGTTYTPLGLVAHKTSGLGGQWSYEYDAFGRPTRIYFTWTEANRILQDTQFGYRRTADGGAVLSQRVSAYDTDSTLERVRETDFLGRITMAGTNGSSTFFQYAAHPKGLKTTVLPLGDNALARTTVRTWLGQVLEETHPEISEPVRYAYDNRGLLARRYQGDEANPTAATRYVYDGLGRVRETYGRLLNEPNESLLSTFAYDARNRLTEAVQVSDSGLPVTYTYKSFDGANRLMGMTITLPQLDGSSLENGGFSVEALSGTRAYEIDVAFDEIGRERWFQHPHGAFESYTYDYFDSPRGVFYGFGPNHPEGPDFEHLIDHGQYNPYNGQLLAAIWDLGDCQSESCAPALARMAEPVTAEERSRPQLAEDQLIDEGALEGASAEAMGTGPSLFNYWWPDTLGRSATCELRGSMGHLYRRVFTTYNEWGFMASYTRNDRLFPSATEVRHGYTELGQLQSFAVGNASITYGYDLVGNLTNRTALSYHTGNATLAVGAHAATYSQGNPFHRDGGYTYDVQGRLTDTRNHQVQYNRAGQVSRITASRRVNGNRLGSGEQFFLYDAFGQRVAAVREDTGTVTYSIRHADGRIITEEDFAIGTADTLEQRRQYITLQGKAIYLEKEDFENGQPVNKEKTHFFRDRLGNPVVTWDGETNEATTSAYEPYGQPFIAEARHKGAHGFTGHEEDPNGLIYMKARFYDPVAGCFTQPDPGRDFNPYQPNSYNLYAYTHQNPVNAVDPDGQALETVWDVANIGIGVASFVHNAREGNWLDATIDAGGVVVDTLAAAVPVVPGGAGTAIKVSRAGKMVVNAATKSDKANDLRKAANTLDNAGDTAKALDKVDDAADAGRKADTLKPGPYTKESIPGHNGRPTTSEQKQVNELMKKNGCHTCGSKDPGTKSGNAVVDHQPAKALGKTKKFLPHCIDCARRQGGQVLQELRRRQQIQQ</sequence>
<dbReference type="Gene3D" id="2.180.10.10">
    <property type="entry name" value="RHS repeat-associated core"/>
    <property type="match status" value="2"/>
</dbReference>
<gene>
    <name evidence="3" type="ORF">J3U87_29245</name>
</gene>
<feature type="chain" id="PRO_5035149824" description="RHS repeat-associated core domain-containing protein" evidence="2">
    <location>
        <begin position="38"/>
        <end position="1767"/>
    </location>
</feature>
<dbReference type="EMBL" id="CP071793">
    <property type="protein sequence ID" value="QTD49689.1"/>
    <property type="molecule type" value="Genomic_DNA"/>
</dbReference>
<protein>
    <recommendedName>
        <fullName evidence="5">RHS repeat-associated core domain-containing protein</fullName>
    </recommendedName>
</protein>
<keyword evidence="4" id="KW-1185">Reference proteome</keyword>
<dbReference type="Proteomes" id="UP000663929">
    <property type="component" value="Chromosome"/>
</dbReference>
<evidence type="ECO:0000313" key="4">
    <source>
        <dbReference type="Proteomes" id="UP000663929"/>
    </source>
</evidence>
<dbReference type="RefSeq" id="WP_237379321.1">
    <property type="nucleotide sequence ID" value="NZ_CP071793.1"/>
</dbReference>
<proteinExistence type="predicted"/>
<feature type="compositionally biased region" description="Basic and acidic residues" evidence="1">
    <location>
        <begin position="1665"/>
        <end position="1674"/>
    </location>
</feature>